<dbReference type="AlphaFoldDB" id="A0A8S1P007"/>
<organism evidence="3 4">
    <name type="scientific">Paramecium sonneborni</name>
    <dbReference type="NCBI Taxonomy" id="65129"/>
    <lineage>
        <taxon>Eukaryota</taxon>
        <taxon>Sar</taxon>
        <taxon>Alveolata</taxon>
        <taxon>Ciliophora</taxon>
        <taxon>Intramacronucleata</taxon>
        <taxon>Oligohymenophorea</taxon>
        <taxon>Peniculida</taxon>
        <taxon>Parameciidae</taxon>
        <taxon>Paramecium</taxon>
    </lineage>
</organism>
<sequence>MFIIRNLTIIQQGLIQETLKPIINQNEQLDKIKEEVNSIQKNLESDSLENDEWIYQVDYKKLEFNVFSLDELKYLVQEFQKEEYERNYLTLDKILLKNKFFQRFGQGIRIGIMEKASIQIHNVGKVILQLGGNSNNLFVILRGSCQQTLTMDIQLEDYEYLTVQSYFDGQDLSEINLLQLNNNRGYSVNKYIDLVEGIKEHPKLKELIKNERTKLITSHISCAEQTYLLRMNNDQFQKILKQSIEKDKEFKLSILSQIRFFQYTSASQLLHLVAELGIQNYSQGDCVVRKGDELNRVIIIASGEFEIVEEIQFTRETRNYFLENKLKPLKQKKNIDRNTRPEIPRDIPDQSFDLSFTNNQQVIKNQKCYQYCNKQIKGKNLIEYTHLHILKTLKKCDVICGRSLLIQYDNEYNQEMVSKAKLTVVLKSVQGSVFFLDQKRFQNLPESLQNQIVSGLRQMKEFDDYEINSIRKEIKSWEKYKQKLYQQSIQEKRQQSFKAY</sequence>
<feature type="domain" description="Cyclic nucleotide-binding" evidence="2">
    <location>
        <begin position="260"/>
        <end position="326"/>
    </location>
</feature>
<reference evidence="3" key="1">
    <citation type="submission" date="2021-01" db="EMBL/GenBank/DDBJ databases">
        <authorList>
            <consortium name="Genoscope - CEA"/>
            <person name="William W."/>
        </authorList>
    </citation>
    <scope>NUCLEOTIDE SEQUENCE</scope>
</reference>
<protein>
    <recommendedName>
        <fullName evidence="2">Cyclic nucleotide-binding domain-containing protein</fullName>
    </recommendedName>
</protein>
<dbReference type="EMBL" id="CAJJDN010000064">
    <property type="protein sequence ID" value="CAD8095455.1"/>
    <property type="molecule type" value="Genomic_DNA"/>
</dbReference>
<evidence type="ECO:0000259" key="2">
    <source>
        <dbReference type="PROSITE" id="PS50042"/>
    </source>
</evidence>
<comment type="caution">
    <text evidence="3">The sequence shown here is derived from an EMBL/GenBank/DDBJ whole genome shotgun (WGS) entry which is preliminary data.</text>
</comment>
<keyword evidence="1" id="KW-0175">Coiled coil</keyword>
<evidence type="ECO:0000313" key="3">
    <source>
        <dbReference type="EMBL" id="CAD8095455.1"/>
    </source>
</evidence>
<evidence type="ECO:0000256" key="1">
    <source>
        <dbReference type="SAM" id="Coils"/>
    </source>
</evidence>
<dbReference type="Proteomes" id="UP000692954">
    <property type="component" value="Unassembled WGS sequence"/>
</dbReference>
<dbReference type="InterPro" id="IPR000595">
    <property type="entry name" value="cNMP-bd_dom"/>
</dbReference>
<name>A0A8S1P007_9CILI</name>
<dbReference type="PANTHER" id="PTHR23011">
    <property type="entry name" value="CYCLIC NUCLEOTIDE-BINDING DOMAIN CONTAINING PROTEIN"/>
    <property type="match status" value="1"/>
</dbReference>
<accession>A0A8S1P007</accession>
<proteinExistence type="predicted"/>
<dbReference type="OrthoDB" id="429870at2759"/>
<evidence type="ECO:0000313" key="4">
    <source>
        <dbReference type="Proteomes" id="UP000692954"/>
    </source>
</evidence>
<feature type="domain" description="Cyclic nucleotide-binding" evidence="2">
    <location>
        <begin position="100"/>
        <end position="188"/>
    </location>
</feature>
<keyword evidence="4" id="KW-1185">Reference proteome</keyword>
<gene>
    <name evidence="3" type="ORF">PSON_ATCC_30995.1.T0640184</name>
</gene>
<dbReference type="PROSITE" id="PS50042">
    <property type="entry name" value="CNMP_BINDING_3"/>
    <property type="match status" value="2"/>
</dbReference>
<dbReference type="PANTHER" id="PTHR23011:SF28">
    <property type="entry name" value="CYCLIC NUCLEOTIDE-BINDING DOMAIN CONTAINING PROTEIN"/>
    <property type="match status" value="1"/>
</dbReference>
<feature type="coiled-coil region" evidence="1">
    <location>
        <begin position="22"/>
        <end position="49"/>
    </location>
</feature>